<proteinExistence type="predicted"/>
<dbReference type="EMBL" id="OP712466">
    <property type="protein sequence ID" value="WBF76822.1"/>
    <property type="molecule type" value="Genomic_DNA"/>
</dbReference>
<evidence type="ECO:0000313" key="2">
    <source>
        <dbReference type="Proteomes" id="UP001213034"/>
    </source>
</evidence>
<protein>
    <submittedName>
        <fullName evidence="1">Uncharacterized protein</fullName>
    </submittedName>
</protein>
<gene>
    <name evidence="1" type="ORF">PSV3_00120</name>
</gene>
<reference evidence="1 2" key="1">
    <citation type="submission" date="2022-10" db="EMBL/GenBank/DDBJ databases">
        <authorList>
            <person name="Li J.H."/>
            <person name="Ding Y.F."/>
            <person name="Wei Y.L."/>
        </authorList>
    </citation>
    <scope>NUCLEOTIDE SEQUENCE [LARGE SCALE GENOMIC DNA]</scope>
</reference>
<accession>A0AAE9VW20</accession>
<dbReference type="Proteomes" id="UP001213034">
    <property type="component" value="Segment"/>
</dbReference>
<name>A0AAE9VW20_9CAUD</name>
<keyword evidence="2" id="KW-1185">Reference proteome</keyword>
<sequence>MIEFDQVNDEVNALFLAAWNAGSAAIAGYVPEIRWQGVQYRDLPDGSKFWVRLSKQTVFEEQATLSTCVCSRNSLAGRAISRLAGRFEVLGSAVEANRF</sequence>
<organism evidence="1 2">
    <name type="scientific">Pseudomonas phage PSV3</name>
    <dbReference type="NCBI Taxonomy" id="3003632"/>
    <lineage>
        <taxon>Viruses</taxon>
        <taxon>Duplodnaviria</taxon>
        <taxon>Heunggongvirae</taxon>
        <taxon>Uroviricota</taxon>
        <taxon>Caudoviricetes</taxon>
        <taxon>Jondennisvirinae</taxon>
        <taxon>Septimatrevirus</taxon>
    </lineage>
</organism>
<evidence type="ECO:0000313" key="1">
    <source>
        <dbReference type="EMBL" id="WBF76822.1"/>
    </source>
</evidence>